<dbReference type="SUPFAM" id="SSF51126">
    <property type="entry name" value="Pectin lyase-like"/>
    <property type="match status" value="1"/>
</dbReference>
<gene>
    <name evidence="1" type="ORF">FPZ24_08105</name>
</gene>
<dbReference type="SMART" id="SM00710">
    <property type="entry name" value="PbH1"/>
    <property type="match status" value="6"/>
</dbReference>
<protein>
    <recommendedName>
        <fullName evidence="3">Right handed beta helix domain-containing protein</fullName>
    </recommendedName>
</protein>
<dbReference type="InterPro" id="IPR011050">
    <property type="entry name" value="Pectin_lyase_fold/virulence"/>
</dbReference>
<dbReference type="InterPro" id="IPR006626">
    <property type="entry name" value="PbH1"/>
</dbReference>
<name>A0A5B8LHU9_9SPHN</name>
<dbReference type="RefSeq" id="WP_146570899.1">
    <property type="nucleotide sequence ID" value="NZ_CP042306.1"/>
</dbReference>
<proteinExistence type="predicted"/>
<keyword evidence="2" id="KW-1185">Reference proteome</keyword>
<dbReference type="OrthoDB" id="338827at2"/>
<dbReference type="Proteomes" id="UP000315673">
    <property type="component" value="Chromosome"/>
</dbReference>
<accession>A0A5B8LHU9</accession>
<evidence type="ECO:0000313" key="2">
    <source>
        <dbReference type="Proteomes" id="UP000315673"/>
    </source>
</evidence>
<organism evidence="1 2">
    <name type="scientific">Sphingomonas panacisoli</name>
    <dbReference type="NCBI Taxonomy" id="1813879"/>
    <lineage>
        <taxon>Bacteria</taxon>
        <taxon>Pseudomonadati</taxon>
        <taxon>Pseudomonadota</taxon>
        <taxon>Alphaproteobacteria</taxon>
        <taxon>Sphingomonadales</taxon>
        <taxon>Sphingomonadaceae</taxon>
        <taxon>Sphingomonas</taxon>
    </lineage>
</organism>
<evidence type="ECO:0008006" key="3">
    <source>
        <dbReference type="Google" id="ProtNLM"/>
    </source>
</evidence>
<reference evidence="1 2" key="1">
    <citation type="submission" date="2019-07" db="EMBL/GenBank/DDBJ databases">
        <title>Full genome sequence of Sphingomonas sp. 4R-6-7(HKS19).</title>
        <authorList>
            <person name="Im W.-T."/>
        </authorList>
    </citation>
    <scope>NUCLEOTIDE SEQUENCE [LARGE SCALE GENOMIC DNA]</scope>
    <source>
        <strain evidence="1 2">HKS19</strain>
    </source>
</reference>
<dbReference type="InterPro" id="IPR008969">
    <property type="entry name" value="CarboxyPept-like_regulatory"/>
</dbReference>
<evidence type="ECO:0000313" key="1">
    <source>
        <dbReference type="EMBL" id="QDZ07446.1"/>
    </source>
</evidence>
<sequence>MARYQGVETDLNGAIVPGAKIYVYQFDGQTLAALTDDYGGTLPNPVISDSLGGYYFNVISQGLYYLKHQYSGRYELFEITAVGELIAAVNSSPANAGKFIALDADGAPTYASGTGADAALRTDLAAPGGSALSGFLQAGTGAVAESLQTWSRRVGIWPEQFGARVGGFDDARLVKAIAEINAHGGNRDLYLADDFTLSTGDILALTNASNVRIHGPGRLILDGGAADEGSILNLIGTCDNIILSGTRFSGPGRTDSAAKQYGFHNNSGQTLSKIWVDSCAFENLNLAISIGTESAGSVTNAIFTRNIIKHMTGTLGGQGYGINCVGITDAIIAYNQIEYAERHSIYVSRLKDTAGTYGGVLVDGNIIRNHRQTVNGLVTRPAIFMGRGYGGKISNNFIADYWDGAIGVGQDTGGGGAPVRQCGDIEISDNTLVGRRNAIASIQIAEPLVPTTARIDRIDVKRNKLFVDLAVATAQYEIEVYNGSNINLSDNNFYLANVANGTERLIAVGTIAGAGDVANVYVERNKVAGTAAGTPSLVNFATVYLPSAMATGTAKIVVRANDNDTGFTSLNVEYAATRTNPNIVDQVPGQLLTGVYTAGSTTPSVAGGIERFVITNASATTITNFLGGVDGQQIMLTFTDSNTTLQYNTNLRLPSASNIVGALRRTVVLVKSSGVWMPVSDITGS</sequence>
<dbReference type="KEGG" id="spai:FPZ24_08105"/>
<dbReference type="SUPFAM" id="SSF49464">
    <property type="entry name" value="Carboxypeptidase regulatory domain-like"/>
    <property type="match status" value="1"/>
</dbReference>
<dbReference type="AlphaFoldDB" id="A0A5B8LHU9"/>
<dbReference type="EMBL" id="CP042306">
    <property type="protein sequence ID" value="QDZ07446.1"/>
    <property type="molecule type" value="Genomic_DNA"/>
</dbReference>